<protein>
    <submittedName>
        <fullName evidence="2">Uncharacterized protein</fullName>
    </submittedName>
</protein>
<feature type="compositionally biased region" description="Low complexity" evidence="1">
    <location>
        <begin position="1"/>
        <end position="32"/>
    </location>
</feature>
<dbReference type="EMBL" id="LWDD02004281">
    <property type="protein sequence ID" value="KAE8235464.1"/>
    <property type="molecule type" value="Genomic_DNA"/>
</dbReference>
<accession>A0A8T8S9C8</accession>
<reference evidence="2" key="1">
    <citation type="submission" date="2016-04" db="EMBL/GenBank/DDBJ databases">
        <authorList>
            <person name="Nguyen H.D."/>
            <person name="Kesanakurti P."/>
            <person name="Cullis J."/>
            <person name="Levesque C.A."/>
            <person name="Hambleton S."/>
        </authorList>
    </citation>
    <scope>NUCLEOTIDE SEQUENCE</scope>
    <source>
        <strain evidence="2">DAOMC 238032</strain>
    </source>
</reference>
<name>A0A8T8S9C8_9BASI</name>
<sequence length="55" mass="5326">PAASSTSSAFAHAVTRPSPWSRTAAASPATAAYGLRYNSGGTSSGAVIGIDLGTT</sequence>
<evidence type="ECO:0000313" key="3">
    <source>
        <dbReference type="Proteomes" id="UP000077671"/>
    </source>
</evidence>
<dbReference type="Proteomes" id="UP000077671">
    <property type="component" value="Unassembled WGS sequence"/>
</dbReference>
<proteinExistence type="predicted"/>
<gene>
    <name evidence="2" type="ORF">A4X03_0g9768</name>
</gene>
<feature type="region of interest" description="Disordered" evidence="1">
    <location>
        <begin position="1"/>
        <end position="55"/>
    </location>
</feature>
<organism evidence="2 3">
    <name type="scientific">Tilletia caries</name>
    <name type="common">wheat bunt fungus</name>
    <dbReference type="NCBI Taxonomy" id="13290"/>
    <lineage>
        <taxon>Eukaryota</taxon>
        <taxon>Fungi</taxon>
        <taxon>Dikarya</taxon>
        <taxon>Basidiomycota</taxon>
        <taxon>Ustilaginomycotina</taxon>
        <taxon>Exobasidiomycetes</taxon>
        <taxon>Tilletiales</taxon>
        <taxon>Tilletiaceae</taxon>
        <taxon>Tilletia</taxon>
    </lineage>
</organism>
<feature type="non-terminal residue" evidence="2">
    <location>
        <position position="1"/>
    </location>
</feature>
<evidence type="ECO:0000256" key="1">
    <source>
        <dbReference type="SAM" id="MobiDB-lite"/>
    </source>
</evidence>
<comment type="caution">
    <text evidence="2">The sequence shown here is derived from an EMBL/GenBank/DDBJ whole genome shotgun (WGS) entry which is preliminary data.</text>
</comment>
<dbReference type="AlphaFoldDB" id="A0A8T8S9C8"/>
<reference evidence="2" key="2">
    <citation type="journal article" date="2019" name="IMA Fungus">
        <title>Genome sequencing and comparison of five Tilletia species to identify candidate genes for the detection of regulated species infecting wheat.</title>
        <authorList>
            <person name="Nguyen H.D.T."/>
            <person name="Sultana T."/>
            <person name="Kesanakurti P."/>
            <person name="Hambleton S."/>
        </authorList>
    </citation>
    <scope>NUCLEOTIDE SEQUENCE</scope>
    <source>
        <strain evidence="2">DAOMC 238032</strain>
    </source>
</reference>
<evidence type="ECO:0000313" key="2">
    <source>
        <dbReference type="EMBL" id="KAE8235464.1"/>
    </source>
</evidence>